<accession>A0ABS0HUI2</accession>
<keyword evidence="3" id="KW-1185">Reference proteome</keyword>
<feature type="signal peptide" evidence="1">
    <location>
        <begin position="1"/>
        <end position="26"/>
    </location>
</feature>
<dbReference type="InterPro" id="IPR008325">
    <property type="entry name" value="EipA-like"/>
</dbReference>
<comment type="caution">
    <text evidence="2">The sequence shown here is derived from an EMBL/GenBank/DDBJ whole genome shotgun (WGS) entry which is preliminary data.</text>
</comment>
<protein>
    <submittedName>
        <fullName evidence="2">DUF1134 domain-containing protein</fullName>
    </submittedName>
</protein>
<gene>
    <name evidence="2" type="ORF">I2H36_13910</name>
</gene>
<proteinExistence type="predicted"/>
<evidence type="ECO:0000313" key="2">
    <source>
        <dbReference type="EMBL" id="MBF9197138.1"/>
    </source>
</evidence>
<dbReference type="EMBL" id="JADQDN010000006">
    <property type="protein sequence ID" value="MBF9197138.1"/>
    <property type="molecule type" value="Genomic_DNA"/>
</dbReference>
<sequence length="200" mass="21493">MRSRSTILAAAAFAALIFALPLQASAQTVQRAYVTNPGSPESFRSDELVQSGHQFFGSASRGLALALQEAIRRWGEPNGYILGQEASGAFFGGLRYGEGKLFTRNAGDRRIFWQGPSLGFDVGGDGARTMMLVYNMPFTDALYKRFVGVDGSAYFIGGFGVTAVAADEMIVVPIRAGVGARLGVNIGYLKFTSEPTWNPF</sequence>
<dbReference type="Pfam" id="PF06577">
    <property type="entry name" value="EipA"/>
    <property type="match status" value="1"/>
</dbReference>
<organism evidence="2 3">
    <name type="scientific">Microvirga terrestris</name>
    <dbReference type="NCBI Taxonomy" id="2791024"/>
    <lineage>
        <taxon>Bacteria</taxon>
        <taxon>Pseudomonadati</taxon>
        <taxon>Pseudomonadota</taxon>
        <taxon>Alphaproteobacteria</taxon>
        <taxon>Hyphomicrobiales</taxon>
        <taxon>Methylobacteriaceae</taxon>
        <taxon>Microvirga</taxon>
    </lineage>
</organism>
<feature type="chain" id="PRO_5045680344" evidence="1">
    <location>
        <begin position="27"/>
        <end position="200"/>
    </location>
</feature>
<dbReference type="RefSeq" id="WP_196264496.1">
    <property type="nucleotide sequence ID" value="NZ_JADQDN010000006.1"/>
</dbReference>
<dbReference type="PIRSF" id="PIRSF033924">
    <property type="entry name" value="UCP033924"/>
    <property type="match status" value="1"/>
</dbReference>
<reference evidence="2 3" key="1">
    <citation type="submission" date="2020-11" db="EMBL/GenBank/DDBJ databases">
        <authorList>
            <person name="Kim M.K."/>
        </authorList>
    </citation>
    <scope>NUCLEOTIDE SEQUENCE [LARGE SCALE GENOMIC DNA]</scope>
    <source>
        <strain evidence="2 3">BT290</strain>
    </source>
</reference>
<name>A0ABS0HUI2_9HYPH</name>
<evidence type="ECO:0000313" key="3">
    <source>
        <dbReference type="Proteomes" id="UP000611708"/>
    </source>
</evidence>
<dbReference type="Proteomes" id="UP000611708">
    <property type="component" value="Unassembled WGS sequence"/>
</dbReference>
<keyword evidence="1" id="KW-0732">Signal</keyword>
<evidence type="ECO:0000256" key="1">
    <source>
        <dbReference type="SAM" id="SignalP"/>
    </source>
</evidence>